<keyword evidence="3" id="KW-1185">Reference proteome</keyword>
<dbReference type="AlphaFoldDB" id="A0A183F8T8"/>
<sequence length="114" mass="12462">MKTRRRARCPETLLGPRTTGQLEAEGDGAGEALYTQEVHHLHYLHHPAGAGLSSTVVEAVPQQGHSAGKSSIIVPINNQERNSSECSNYRGITLISHTMKVHERLVNSRLGKTK</sequence>
<evidence type="ECO:0000256" key="1">
    <source>
        <dbReference type="SAM" id="MobiDB-lite"/>
    </source>
</evidence>
<dbReference type="WBParaSite" id="HPBE_0000258001-mRNA-1">
    <property type="protein sequence ID" value="HPBE_0000258001-mRNA-1"/>
    <property type="gene ID" value="HPBE_0000258001"/>
</dbReference>
<evidence type="ECO:0000313" key="2">
    <source>
        <dbReference type="EMBL" id="VDO26427.1"/>
    </source>
</evidence>
<feature type="region of interest" description="Disordered" evidence="1">
    <location>
        <begin position="1"/>
        <end position="24"/>
    </location>
</feature>
<reference evidence="2 3" key="1">
    <citation type="submission" date="2018-11" db="EMBL/GenBank/DDBJ databases">
        <authorList>
            <consortium name="Pathogen Informatics"/>
        </authorList>
    </citation>
    <scope>NUCLEOTIDE SEQUENCE [LARGE SCALE GENOMIC DNA]</scope>
</reference>
<proteinExistence type="predicted"/>
<organism evidence="3 4">
    <name type="scientific">Heligmosomoides polygyrus</name>
    <name type="common">Parasitic roundworm</name>
    <dbReference type="NCBI Taxonomy" id="6339"/>
    <lineage>
        <taxon>Eukaryota</taxon>
        <taxon>Metazoa</taxon>
        <taxon>Ecdysozoa</taxon>
        <taxon>Nematoda</taxon>
        <taxon>Chromadorea</taxon>
        <taxon>Rhabditida</taxon>
        <taxon>Rhabditina</taxon>
        <taxon>Rhabditomorpha</taxon>
        <taxon>Strongyloidea</taxon>
        <taxon>Heligmosomidae</taxon>
        <taxon>Heligmosomoides</taxon>
    </lineage>
</organism>
<name>A0A183F8T8_HELPZ</name>
<accession>A0A183F8T8</accession>
<reference evidence="4" key="2">
    <citation type="submission" date="2019-09" db="UniProtKB">
        <authorList>
            <consortium name="WormBaseParasite"/>
        </authorList>
    </citation>
    <scope>IDENTIFICATION</scope>
</reference>
<dbReference type="Proteomes" id="UP000050761">
    <property type="component" value="Unassembled WGS sequence"/>
</dbReference>
<accession>A0A3P7UW16</accession>
<dbReference type="EMBL" id="UZAH01004188">
    <property type="protein sequence ID" value="VDO26427.1"/>
    <property type="molecule type" value="Genomic_DNA"/>
</dbReference>
<protein>
    <submittedName>
        <fullName evidence="2 4">Uncharacterized protein</fullName>
    </submittedName>
</protein>
<evidence type="ECO:0000313" key="4">
    <source>
        <dbReference type="WBParaSite" id="HPBE_0000258001-mRNA-1"/>
    </source>
</evidence>
<dbReference type="OrthoDB" id="5847305at2759"/>
<gene>
    <name evidence="2" type="ORF">HPBE_LOCUS2581</name>
</gene>
<evidence type="ECO:0000313" key="3">
    <source>
        <dbReference type="Proteomes" id="UP000050761"/>
    </source>
</evidence>